<feature type="transmembrane region" description="Helical" evidence="2">
    <location>
        <begin position="12"/>
        <end position="40"/>
    </location>
</feature>
<keyword evidence="2" id="KW-0472">Membrane</keyword>
<evidence type="ECO:0000256" key="2">
    <source>
        <dbReference type="SAM" id="Phobius"/>
    </source>
</evidence>
<dbReference type="EMBL" id="CP063452">
    <property type="protein sequence ID" value="QOW01766.1"/>
    <property type="molecule type" value="Genomic_DNA"/>
</dbReference>
<evidence type="ECO:0000313" key="3">
    <source>
        <dbReference type="EMBL" id="QOW01766.1"/>
    </source>
</evidence>
<keyword evidence="2" id="KW-1133">Transmembrane helix</keyword>
<dbReference type="AlphaFoldDB" id="A0A495NM97"/>
<geneLocation type="plasmid" evidence="3 4">
    <name>pRh5Ap-243</name>
</geneLocation>
<feature type="compositionally biased region" description="Low complexity" evidence="1">
    <location>
        <begin position="318"/>
        <end position="329"/>
    </location>
</feature>
<accession>A0A495NM97</accession>
<dbReference type="Proteomes" id="UP000593818">
    <property type="component" value="Plasmid pRh5Ap-243"/>
</dbReference>
<dbReference type="RefSeq" id="WP_052227329.1">
    <property type="nucleotide sequence ID" value="NZ_CP022915.1"/>
</dbReference>
<gene>
    <name evidence="3" type="ORF">INP59_25790</name>
</gene>
<protein>
    <submittedName>
        <fullName evidence="3">Uncharacterized protein</fullName>
    </submittedName>
</protein>
<feature type="region of interest" description="Disordered" evidence="1">
    <location>
        <begin position="253"/>
        <end position="350"/>
    </location>
</feature>
<reference evidence="3 4" key="1">
    <citation type="submission" date="2020-10" db="EMBL/GenBank/DDBJ databases">
        <title>Whole genome sequence of oil-degrading bacteria Rhodococcus pyridinivorans strain 5Ap.</title>
        <authorList>
            <person name="Akhremchuk A.E."/>
            <person name="Valentovich L.N."/>
            <person name="Charniauskaya M.I."/>
            <person name="Bukliarevich H.A."/>
            <person name="Titok M.A."/>
        </authorList>
    </citation>
    <scope>NUCLEOTIDE SEQUENCE [LARGE SCALE GENOMIC DNA]</scope>
    <source>
        <strain evidence="3 4">5Ap</strain>
        <plasmid evidence="3 4">pRh5Ap-243</plasmid>
    </source>
</reference>
<name>A0A495NM97_9NOCA</name>
<keyword evidence="3" id="KW-0614">Plasmid</keyword>
<proteinExistence type="predicted"/>
<evidence type="ECO:0000256" key="1">
    <source>
        <dbReference type="SAM" id="MobiDB-lite"/>
    </source>
</evidence>
<sequence length="350" mass="37921">MPTVLASDTTDLVSAVGAAVGGGATVVAAAAAVAAAFVAVRTLRATKRDSRDRSRPMVGAELVIDPQLSARTASLVVRNFGPSVAYNVKVEFDPPLAEQPTHSGQPSIIAFLLKRYADPIPTFMPGNELSNIYFIGKEDPDDPDRSIRNDEQIPDRVTVTITYGSAPNERDTYSDTFVLDMSVHRWGTFSTHSDSLHSLQKRSTQALEKIAPAMAHLATDIGRIEEYLKPEKIRAQQAAEKIEECRQMRELSRQMLGDRSPYADEDGEERHATNPLNSNALRSPGDDSVPDGIRSLQDLRALARTIRSSSRPDPKEIAAATTADTSAATPYTDLGGINDTDPDPAGRQKP</sequence>
<keyword evidence="2" id="KW-0812">Transmembrane</keyword>
<evidence type="ECO:0000313" key="4">
    <source>
        <dbReference type="Proteomes" id="UP000593818"/>
    </source>
</evidence>
<keyword evidence="4" id="KW-1185">Reference proteome</keyword>
<organism evidence="3 4">
    <name type="scientific">Rhodococcus pyridinivorans</name>
    <dbReference type="NCBI Taxonomy" id="103816"/>
    <lineage>
        <taxon>Bacteria</taxon>
        <taxon>Bacillati</taxon>
        <taxon>Actinomycetota</taxon>
        <taxon>Actinomycetes</taxon>
        <taxon>Mycobacteriales</taxon>
        <taxon>Nocardiaceae</taxon>
        <taxon>Rhodococcus</taxon>
    </lineage>
</organism>